<dbReference type="InterPro" id="IPR006775">
    <property type="entry name" value="GH116_catalytic"/>
</dbReference>
<dbReference type="InterPro" id="IPR006311">
    <property type="entry name" value="TAT_signal"/>
</dbReference>
<dbReference type="InterPro" id="IPR052566">
    <property type="entry name" value="Non-lysos_glucosylceramidase"/>
</dbReference>
<sequence>MEDLSRRSMLKMAGGTALGLGFPGKILAVLADGTLVVQDHKVPAEKGLSREWRAQLIQRGSKETWTGADLDSIGMPIGGIAAGQLYLCGDGTLGCWEIFNEHRYQNEGPYSYAKRPIPKNVEFGFTLEAGGRKYRLDKSSFSQIEFNGQYPIATVSYRDPACPVMAEMVAFSPFIPLNANDSGLPATVFEITVHNPGSSDVAIDLAGFLENACARSGEHEDKGRRRHTAAHVAKGLTLMVHGADPAHDTFASERANPRPNILIADFEGETYGNWKTTGTAFGPGPAAGTLPSQNPVTKFGGKRLVNSFYGGDDTKGRLTSPEFTVERDFITFKIGGGHMPGKTCINLLVNGKVVRTATGLNSEELLWDAWDVTEFEGKRAQIEIVDDATGGWGHINIDDLSQADRIKDAKEVASRHADPNRDNGTLALAALANGKASHQDSYDFATKYVGEVRPAPFHLAPGASHTVTFVLAWHFPHHPRGRNYANHFADAGEVATYVARNQKRLSADTKLWRDTYYDSTLPYWLLDRLHSTIGNIATGVTEWWKSGRFWAWEGVVCCSGTCTHVWNYEHSMARLFPELERNVRERQDFGEAFEESTGLVGFRSDREYAADGQCGTILKAYREHLNSADDRFLKKNWARTKKALEYLIKHDANGDGMIEDAQPNTYDIDFFGANTFVGSLYLAALRAGEEMAKELGDRPFAEQCRKIYESGREATMRRLWNGEYFIQEVDQSKYKQYQYGPGCLADQLFGQGWAHQVGLGHIYPADKVVKGLQSVWKYNWAPDVAGQNKRWPPQRPFALPGKGGSSPAPGRSAVASKIRCCTGTRCGPASSTR</sequence>
<dbReference type="OrthoDB" id="1007311at2"/>
<dbReference type="InterPro" id="IPR012341">
    <property type="entry name" value="6hp_glycosidase-like_sf"/>
</dbReference>
<dbReference type="InterPro" id="IPR008928">
    <property type="entry name" value="6-hairpin_glycosidase_sf"/>
</dbReference>
<dbReference type="Pfam" id="PF04685">
    <property type="entry name" value="DUF608"/>
    <property type="match status" value="1"/>
</dbReference>
<dbReference type="AlphaFoldDB" id="A0A068NS07"/>
<dbReference type="Pfam" id="PF12215">
    <property type="entry name" value="Glyco_hydr_116N"/>
    <property type="match status" value="1"/>
</dbReference>
<dbReference type="eggNOG" id="COG1621">
    <property type="taxonomic scope" value="Bacteria"/>
</dbReference>
<accession>A0A068NS07</accession>
<feature type="domain" description="Glycosyl-hydrolase family 116 catalytic region" evidence="2">
    <location>
        <begin position="610"/>
        <end position="780"/>
    </location>
</feature>
<dbReference type="PANTHER" id="PTHR12654">
    <property type="entry name" value="BILE ACID BETA-GLUCOSIDASE-RELATED"/>
    <property type="match status" value="1"/>
</dbReference>
<feature type="domain" description="Glycosyl-hydrolase family 116 N-terminal" evidence="3">
    <location>
        <begin position="74"/>
        <end position="239"/>
    </location>
</feature>
<proteinExistence type="predicted"/>
<evidence type="ECO:0000259" key="2">
    <source>
        <dbReference type="Pfam" id="PF04685"/>
    </source>
</evidence>
<dbReference type="EMBL" id="CP007139">
    <property type="protein sequence ID" value="AIE84399.1"/>
    <property type="molecule type" value="Genomic_DNA"/>
</dbReference>
<name>A0A068NS07_FIMGI</name>
<dbReference type="PANTHER" id="PTHR12654:SF4">
    <property type="entry name" value="PB1 DOMAIN-CONTAINING PROTEIN"/>
    <property type="match status" value="1"/>
</dbReference>
<feature type="region of interest" description="Disordered" evidence="1">
    <location>
        <begin position="787"/>
        <end position="814"/>
    </location>
</feature>
<keyword evidence="5" id="KW-1185">Reference proteome</keyword>
<dbReference type="eggNOG" id="COG4354">
    <property type="taxonomic scope" value="Bacteria"/>
</dbReference>
<dbReference type="GO" id="GO:0005975">
    <property type="term" value="P:carbohydrate metabolic process"/>
    <property type="evidence" value="ECO:0007669"/>
    <property type="project" value="InterPro"/>
</dbReference>
<keyword evidence="4" id="KW-0378">Hydrolase</keyword>
<evidence type="ECO:0000313" key="4">
    <source>
        <dbReference type="EMBL" id="AIE84399.1"/>
    </source>
</evidence>
<dbReference type="InterPro" id="IPR024462">
    <property type="entry name" value="GH116_N"/>
</dbReference>
<dbReference type="KEGG" id="fgi:OP10G_1031"/>
<dbReference type="GO" id="GO:0008422">
    <property type="term" value="F:beta-glucosidase activity"/>
    <property type="evidence" value="ECO:0007669"/>
    <property type="project" value="TreeGrafter"/>
</dbReference>
<dbReference type="PROSITE" id="PS51318">
    <property type="entry name" value="TAT"/>
    <property type="match status" value="1"/>
</dbReference>
<evidence type="ECO:0000256" key="1">
    <source>
        <dbReference type="SAM" id="MobiDB-lite"/>
    </source>
</evidence>
<organism evidence="4 5">
    <name type="scientific">Fimbriimonas ginsengisoli Gsoil 348</name>
    <dbReference type="NCBI Taxonomy" id="661478"/>
    <lineage>
        <taxon>Bacteria</taxon>
        <taxon>Bacillati</taxon>
        <taxon>Armatimonadota</taxon>
        <taxon>Fimbriimonadia</taxon>
        <taxon>Fimbriimonadales</taxon>
        <taxon>Fimbriimonadaceae</taxon>
        <taxon>Fimbriimonas</taxon>
    </lineage>
</organism>
<dbReference type="Gene3D" id="1.50.10.10">
    <property type="match status" value="1"/>
</dbReference>
<reference evidence="4 5" key="1">
    <citation type="journal article" date="2014" name="PLoS ONE">
        <title>The first complete genome sequence of the class fimbriimonadia in the phylum armatimonadetes.</title>
        <authorList>
            <person name="Hu Z.Y."/>
            <person name="Wang Y.Z."/>
            <person name="Im W.T."/>
            <person name="Wang S.Y."/>
            <person name="Zhao G.P."/>
            <person name="Zheng H.J."/>
            <person name="Quan Z.X."/>
        </authorList>
    </citation>
    <scope>NUCLEOTIDE SEQUENCE [LARGE SCALE GENOMIC DNA]</scope>
    <source>
        <strain evidence="4">Gsoil 348</strain>
    </source>
</reference>
<dbReference type="RefSeq" id="WP_025226961.1">
    <property type="nucleotide sequence ID" value="NZ_CP007139.1"/>
</dbReference>
<dbReference type="Proteomes" id="UP000027982">
    <property type="component" value="Chromosome"/>
</dbReference>
<gene>
    <name evidence="4" type="ORF">OP10G_1031</name>
</gene>
<dbReference type="STRING" id="661478.OP10G_1031"/>
<dbReference type="SUPFAM" id="SSF48208">
    <property type="entry name" value="Six-hairpin glycosidases"/>
    <property type="match status" value="1"/>
</dbReference>
<evidence type="ECO:0000259" key="3">
    <source>
        <dbReference type="Pfam" id="PF12215"/>
    </source>
</evidence>
<evidence type="ECO:0000313" key="5">
    <source>
        <dbReference type="Proteomes" id="UP000027982"/>
    </source>
</evidence>
<protein>
    <submittedName>
        <fullName evidence="4">Sucrose-6-phosphate hydrolase</fullName>
    </submittedName>
</protein>
<dbReference type="HOGENOM" id="CLU_010759_0_0_0"/>